<feature type="domain" description="Helix-turn-helix" evidence="1">
    <location>
        <begin position="1"/>
        <end position="64"/>
    </location>
</feature>
<name>A0A8S5PAA2_9CAUD</name>
<protein>
    <recommendedName>
        <fullName evidence="1">Helix-turn-helix domain-containing protein</fullName>
    </recommendedName>
</protein>
<dbReference type="Pfam" id="PF20038">
    <property type="entry name" value="HTH_59"/>
    <property type="match status" value="1"/>
</dbReference>
<evidence type="ECO:0000259" key="1">
    <source>
        <dbReference type="Pfam" id="PF20038"/>
    </source>
</evidence>
<evidence type="ECO:0000313" key="2">
    <source>
        <dbReference type="EMBL" id="DAE03379.1"/>
    </source>
</evidence>
<organism evidence="2">
    <name type="scientific">Myoviridae sp. ctaNG1</name>
    <dbReference type="NCBI Taxonomy" id="2825132"/>
    <lineage>
        <taxon>Viruses</taxon>
        <taxon>Duplodnaviria</taxon>
        <taxon>Heunggongvirae</taxon>
        <taxon>Uroviricota</taxon>
        <taxon>Caudoviricetes</taxon>
    </lineage>
</organism>
<proteinExistence type="predicted"/>
<sequence>MKFEDVMTSAEAAERWGISPVTVKQACSGQRNTPPRFTSDECRKSKGTWLVTRQGMERVYGMAKIKMTVDDLYNYICEHNTISDVVDMADLKEGGYKRLRRALDWNRIPVLPIGDNITSWGEQTAIFRSQRIFDTFMEIWNPSEDYKAQSVQELI</sequence>
<reference evidence="2" key="1">
    <citation type="journal article" date="2021" name="Proc. Natl. Acad. Sci. U.S.A.">
        <title>A Catalog of Tens of Thousands of Viruses from Human Metagenomes Reveals Hidden Associations with Chronic Diseases.</title>
        <authorList>
            <person name="Tisza M.J."/>
            <person name="Buck C.B."/>
        </authorList>
    </citation>
    <scope>NUCLEOTIDE SEQUENCE</scope>
    <source>
        <strain evidence="2">CtaNG1</strain>
    </source>
</reference>
<dbReference type="InterPro" id="IPR045403">
    <property type="entry name" value="HTH_59_Firmicutes_type"/>
</dbReference>
<dbReference type="EMBL" id="BK015365">
    <property type="protein sequence ID" value="DAE03379.1"/>
    <property type="molecule type" value="Genomic_DNA"/>
</dbReference>
<accession>A0A8S5PAA2</accession>